<sequence length="374" mass="39578">MSHTMRINAVHATPSVARATSQARRSASNARHTPRRLAIDRSSAVATRAVVDDTSSSNPSSSGETGAMVNGKQPSSSSSSSSSSGSSNVEKDEEVLIELRNVKKAFGSKVVLDGASFKVRRGEAVGIIGPSGTGKSTVLRIMAGLLVPDEGEVYICGEKRAGLASDEAKPKLHVGMVFQSAALFDSLTVGENVGFKLYEHSDLEPEEIRRLVKKSLAAVGLQGSEDKYPAQLSGGMKKRAALARAIIKDDHLSGINDGAEEGPIEEVVMYDEPTAGLDPVASTVVEDLMRSLHCKPASTSNASGIECNNGEIGGVSSYIVVTHQHSTIRRSVDRIVFLHEGKVAWEGSVAEFDTTTEPIVRQFATGSLQGPITY</sequence>
<evidence type="ECO:0000256" key="3">
    <source>
        <dbReference type="ARBA" id="ARBA00022840"/>
    </source>
</evidence>
<feature type="compositionally biased region" description="Low complexity" evidence="4">
    <location>
        <begin position="75"/>
        <end position="87"/>
    </location>
</feature>
<dbReference type="InterPro" id="IPR003439">
    <property type="entry name" value="ABC_transporter-like_ATP-bd"/>
</dbReference>
<gene>
    <name evidence="6" type="ORF">OMED0929_LOCUS247</name>
</gene>
<dbReference type="AlphaFoldDB" id="A0A7S0KB39"/>
<dbReference type="SMART" id="SM00382">
    <property type="entry name" value="AAA"/>
    <property type="match status" value="1"/>
</dbReference>
<dbReference type="PANTHER" id="PTHR43023:SF3">
    <property type="entry name" value="PROTEIN TRIGALACTOSYLDIACYLGLYCEROL 3, CHLOROPLASTIC"/>
    <property type="match status" value="1"/>
</dbReference>
<evidence type="ECO:0000256" key="2">
    <source>
        <dbReference type="ARBA" id="ARBA00022741"/>
    </source>
</evidence>
<protein>
    <recommendedName>
        <fullName evidence="5">ABC transporter domain-containing protein</fullName>
    </recommendedName>
</protein>
<keyword evidence="3" id="KW-0067">ATP-binding</keyword>
<dbReference type="SUPFAM" id="SSF52540">
    <property type="entry name" value="P-loop containing nucleoside triphosphate hydrolases"/>
    <property type="match status" value="1"/>
</dbReference>
<dbReference type="CDD" id="cd03261">
    <property type="entry name" value="ABC_Org_Solvent_Resistant"/>
    <property type="match status" value="1"/>
</dbReference>
<keyword evidence="2" id="KW-0547">Nucleotide-binding</keyword>
<dbReference type="Gene3D" id="3.40.50.300">
    <property type="entry name" value="P-loop containing nucleotide triphosphate hydrolases"/>
    <property type="match status" value="1"/>
</dbReference>
<dbReference type="PROSITE" id="PS00211">
    <property type="entry name" value="ABC_TRANSPORTER_1"/>
    <property type="match status" value="1"/>
</dbReference>
<accession>A0A7S0KB39</accession>
<evidence type="ECO:0000313" key="6">
    <source>
        <dbReference type="EMBL" id="CAD8575560.1"/>
    </source>
</evidence>
<reference evidence="6" key="1">
    <citation type="submission" date="2021-01" db="EMBL/GenBank/DDBJ databases">
        <authorList>
            <person name="Corre E."/>
            <person name="Pelletier E."/>
            <person name="Niang G."/>
            <person name="Scheremetjew M."/>
            <person name="Finn R."/>
            <person name="Kale V."/>
            <person name="Holt S."/>
            <person name="Cochrane G."/>
            <person name="Meng A."/>
            <person name="Brown T."/>
            <person name="Cohen L."/>
        </authorList>
    </citation>
    <scope>NUCLEOTIDE SEQUENCE</scope>
    <source>
        <strain evidence="6">Clade-D-RCC2572</strain>
    </source>
</reference>
<dbReference type="EMBL" id="HBEW01000288">
    <property type="protein sequence ID" value="CAD8575560.1"/>
    <property type="molecule type" value="Transcribed_RNA"/>
</dbReference>
<dbReference type="PROSITE" id="PS50893">
    <property type="entry name" value="ABC_TRANSPORTER_2"/>
    <property type="match status" value="1"/>
</dbReference>
<dbReference type="GO" id="GO:0005524">
    <property type="term" value="F:ATP binding"/>
    <property type="evidence" value="ECO:0007669"/>
    <property type="project" value="UniProtKB-KW"/>
</dbReference>
<evidence type="ECO:0000259" key="5">
    <source>
        <dbReference type="PROSITE" id="PS50893"/>
    </source>
</evidence>
<proteinExistence type="predicted"/>
<feature type="compositionally biased region" description="Low complexity" evidence="4">
    <location>
        <begin position="15"/>
        <end position="31"/>
    </location>
</feature>
<dbReference type="Pfam" id="PF00005">
    <property type="entry name" value="ABC_tran"/>
    <property type="match status" value="1"/>
</dbReference>
<dbReference type="InterPro" id="IPR027417">
    <property type="entry name" value="P-loop_NTPase"/>
</dbReference>
<dbReference type="PANTHER" id="PTHR43023">
    <property type="entry name" value="PROTEIN TRIGALACTOSYLDIACYLGLYCEROL 3, CHLOROPLASTIC"/>
    <property type="match status" value="1"/>
</dbReference>
<dbReference type="InterPro" id="IPR003593">
    <property type="entry name" value="AAA+_ATPase"/>
</dbReference>
<name>A0A7S0KB39_9CHLO</name>
<evidence type="ECO:0000256" key="4">
    <source>
        <dbReference type="SAM" id="MobiDB-lite"/>
    </source>
</evidence>
<evidence type="ECO:0000256" key="1">
    <source>
        <dbReference type="ARBA" id="ARBA00022448"/>
    </source>
</evidence>
<dbReference type="InterPro" id="IPR017871">
    <property type="entry name" value="ABC_transporter-like_CS"/>
</dbReference>
<feature type="domain" description="ABC transporter" evidence="5">
    <location>
        <begin position="97"/>
        <end position="365"/>
    </location>
</feature>
<feature type="region of interest" description="Disordered" evidence="4">
    <location>
        <begin position="1"/>
        <end position="90"/>
    </location>
</feature>
<dbReference type="GO" id="GO:0016887">
    <property type="term" value="F:ATP hydrolysis activity"/>
    <property type="evidence" value="ECO:0007669"/>
    <property type="project" value="InterPro"/>
</dbReference>
<organism evidence="6">
    <name type="scientific">Ostreococcus mediterraneus</name>
    <dbReference type="NCBI Taxonomy" id="1486918"/>
    <lineage>
        <taxon>Eukaryota</taxon>
        <taxon>Viridiplantae</taxon>
        <taxon>Chlorophyta</taxon>
        <taxon>Mamiellophyceae</taxon>
        <taxon>Mamiellales</taxon>
        <taxon>Bathycoccaceae</taxon>
        <taxon>Ostreococcus</taxon>
    </lineage>
</organism>
<keyword evidence="1" id="KW-0813">Transport</keyword>